<feature type="binding site" evidence="5">
    <location>
        <position position="132"/>
    </location>
    <ligand>
        <name>FMN</name>
        <dbReference type="ChEBI" id="CHEBI:58210"/>
    </ligand>
</feature>
<dbReference type="NCBIfam" id="NF004685">
    <property type="entry name" value="PRK06029.1"/>
    <property type="match status" value="1"/>
</dbReference>
<keyword evidence="1 5" id="KW-0637">Prenyltransferase</keyword>
<feature type="binding site" evidence="5">
    <location>
        <position position="41"/>
    </location>
    <ligand>
        <name>FMN</name>
        <dbReference type="ChEBI" id="CHEBI:58210"/>
    </ligand>
</feature>
<dbReference type="GO" id="GO:0106141">
    <property type="term" value="F:flavin prenyltransferase activity"/>
    <property type="evidence" value="ECO:0007669"/>
    <property type="project" value="UniProtKB-EC"/>
</dbReference>
<evidence type="ECO:0000256" key="1">
    <source>
        <dbReference type="ARBA" id="ARBA00022602"/>
    </source>
</evidence>
<dbReference type="Proteomes" id="UP000178943">
    <property type="component" value="Unassembled WGS sequence"/>
</dbReference>
<dbReference type="HAMAP" id="MF_01984">
    <property type="entry name" value="ubiX_pad"/>
    <property type="match status" value="1"/>
</dbReference>
<feature type="binding site" evidence="5">
    <location>
        <position position="162"/>
    </location>
    <ligand>
        <name>dimethylallyl phosphate</name>
        <dbReference type="ChEBI" id="CHEBI:88052"/>
    </ligand>
</feature>
<feature type="binding site" evidence="5">
    <location>
        <begin position="97"/>
        <end position="100"/>
    </location>
    <ligand>
        <name>FMN</name>
        <dbReference type="ChEBI" id="CHEBI:58210"/>
    </ligand>
</feature>
<comment type="function">
    <text evidence="5">Flavin prenyltransferase that catalyzes the synthesis of the prenylated FMN cofactor (prenyl-FMN) for 4-hydroxy-3-polyprenylbenzoic acid decarboxylase UbiD. The prenyltransferase is metal-independent and links a dimethylallyl moiety from dimethylallyl monophosphate (DMAP) to the flavin N5 and C6 atoms of FMN.</text>
</comment>
<dbReference type="NCBIfam" id="TIGR00421">
    <property type="entry name" value="ubiX_pad"/>
    <property type="match status" value="1"/>
</dbReference>
<dbReference type="STRING" id="1817863.A2Y62_12185"/>
<organism evidence="7 8">
    <name type="scientific">Candidatus Fischerbacteria bacterium RBG_13_37_8</name>
    <dbReference type="NCBI Taxonomy" id="1817863"/>
    <lineage>
        <taxon>Bacteria</taxon>
        <taxon>Candidatus Fischeribacteriota</taxon>
    </lineage>
</organism>
<evidence type="ECO:0000256" key="5">
    <source>
        <dbReference type="HAMAP-Rule" id="MF_01984"/>
    </source>
</evidence>
<dbReference type="InterPro" id="IPR004507">
    <property type="entry name" value="UbiX-like"/>
</dbReference>
<comment type="catalytic activity">
    <reaction evidence="5">
        <text>dimethylallyl phosphate + FMNH2 = prenylated FMNH2 + phosphate</text>
        <dbReference type="Rhea" id="RHEA:37743"/>
        <dbReference type="ChEBI" id="CHEBI:43474"/>
        <dbReference type="ChEBI" id="CHEBI:57618"/>
        <dbReference type="ChEBI" id="CHEBI:87467"/>
        <dbReference type="ChEBI" id="CHEBI:88052"/>
        <dbReference type="EC" id="2.5.1.129"/>
    </reaction>
</comment>
<evidence type="ECO:0000256" key="2">
    <source>
        <dbReference type="ARBA" id="ARBA00022630"/>
    </source>
</evidence>
<keyword evidence="3 5" id="KW-0288">FMN</keyword>
<dbReference type="Gene3D" id="3.40.50.1950">
    <property type="entry name" value="Flavin prenyltransferase-like"/>
    <property type="match status" value="1"/>
</dbReference>
<dbReference type="SUPFAM" id="SSF52507">
    <property type="entry name" value="Homo-oligomeric flavin-containing Cys decarboxylases, HFCD"/>
    <property type="match status" value="1"/>
</dbReference>
<comment type="similarity">
    <text evidence="5">Belongs to the UbiX/PAD1 family.</text>
</comment>
<keyword evidence="2 5" id="KW-0285">Flavoprotein</keyword>
<dbReference type="AlphaFoldDB" id="A0A1F5VEU6"/>
<evidence type="ECO:0000313" key="7">
    <source>
        <dbReference type="EMBL" id="OGF61451.1"/>
    </source>
</evidence>
<feature type="domain" description="Flavoprotein" evidence="6">
    <location>
        <begin position="6"/>
        <end position="181"/>
    </location>
</feature>
<evidence type="ECO:0000256" key="4">
    <source>
        <dbReference type="ARBA" id="ARBA00022679"/>
    </source>
</evidence>
<evidence type="ECO:0000259" key="6">
    <source>
        <dbReference type="Pfam" id="PF02441"/>
    </source>
</evidence>
<protein>
    <recommendedName>
        <fullName evidence="5">Flavin prenyltransferase UbiX</fullName>
        <ecNumber evidence="5">2.5.1.129</ecNumber>
    </recommendedName>
</protein>
<dbReference type="InterPro" id="IPR036551">
    <property type="entry name" value="Flavin_trans-like"/>
</dbReference>
<dbReference type="EMBL" id="MFGW01000195">
    <property type="protein sequence ID" value="OGF61451.1"/>
    <property type="molecule type" value="Genomic_DNA"/>
</dbReference>
<gene>
    <name evidence="5" type="primary">ubiX</name>
    <name evidence="7" type="ORF">A2Y62_12185</name>
</gene>
<name>A0A1F5VEU6_9BACT</name>
<evidence type="ECO:0000256" key="3">
    <source>
        <dbReference type="ARBA" id="ARBA00022643"/>
    </source>
</evidence>
<sequence length="195" mass="21237">MHQTTEIIVAATGASGVPYTIRLLELLTEVPSVSLVHFLATDIASIIAKDESGKSWDEIIGSLKNNSKIIPYENNDFSAPFASGNSSVDAMVIVPCSMKTLAALASGFSSNLILRAADVIVKESKKLIIVPRETPLHLIHLKNMLLLKKTGAVILPAMPAFYFKPHSIADIIDFIVAKILLQLNISHPIIQLWKK</sequence>
<comment type="caution">
    <text evidence="7">The sequence shown here is derived from an EMBL/GenBank/DDBJ whole genome shotgun (WGS) entry which is preliminary data.</text>
</comment>
<proteinExistence type="inferred from homology"/>
<dbReference type="EC" id="2.5.1.129" evidence="5"/>
<keyword evidence="4 5" id="KW-0808">Transferase</keyword>
<dbReference type="InterPro" id="IPR003382">
    <property type="entry name" value="Flavoprotein"/>
</dbReference>
<feature type="binding site" evidence="5">
    <location>
        <begin position="13"/>
        <end position="15"/>
    </location>
    <ligand>
        <name>FMN</name>
        <dbReference type="ChEBI" id="CHEBI:58210"/>
    </ligand>
</feature>
<reference evidence="7 8" key="1">
    <citation type="journal article" date="2016" name="Nat. Commun.">
        <title>Thousands of microbial genomes shed light on interconnected biogeochemical processes in an aquifer system.</title>
        <authorList>
            <person name="Anantharaman K."/>
            <person name="Brown C.T."/>
            <person name="Hug L.A."/>
            <person name="Sharon I."/>
            <person name="Castelle C.J."/>
            <person name="Probst A.J."/>
            <person name="Thomas B.C."/>
            <person name="Singh A."/>
            <person name="Wilkins M.J."/>
            <person name="Karaoz U."/>
            <person name="Brodie E.L."/>
            <person name="Williams K.H."/>
            <person name="Hubbard S.S."/>
            <person name="Banfield J.F."/>
        </authorList>
    </citation>
    <scope>NUCLEOTIDE SEQUENCE [LARGE SCALE GENOMIC DNA]</scope>
</reference>
<accession>A0A1F5VEU6</accession>
<comment type="caution">
    <text evidence="5">Lacks conserved residue(s) required for the propagation of feature annotation.</text>
</comment>
<evidence type="ECO:0000313" key="8">
    <source>
        <dbReference type="Proteomes" id="UP000178943"/>
    </source>
</evidence>
<feature type="binding site" evidence="5">
    <location>
        <position position="178"/>
    </location>
    <ligand>
        <name>dimethylallyl phosphate</name>
        <dbReference type="ChEBI" id="CHEBI:88052"/>
    </ligand>
</feature>
<dbReference type="Pfam" id="PF02441">
    <property type="entry name" value="Flavoprotein"/>
    <property type="match status" value="1"/>
</dbReference>